<dbReference type="AlphaFoldDB" id="A0A6C0IIQ1"/>
<accession>A0A6C0IIQ1</accession>
<reference evidence="1" key="1">
    <citation type="journal article" date="2020" name="Nature">
        <title>Giant virus diversity and host interactions through global metagenomics.</title>
        <authorList>
            <person name="Schulz F."/>
            <person name="Roux S."/>
            <person name="Paez-Espino D."/>
            <person name="Jungbluth S."/>
            <person name="Walsh D.A."/>
            <person name="Denef V.J."/>
            <person name="McMahon K.D."/>
            <person name="Konstantinidis K.T."/>
            <person name="Eloe-Fadrosh E.A."/>
            <person name="Kyrpides N.C."/>
            <person name="Woyke T."/>
        </authorList>
    </citation>
    <scope>NUCLEOTIDE SEQUENCE</scope>
    <source>
        <strain evidence="1">GVMAG-M-3300023184-89</strain>
    </source>
</reference>
<organism evidence="1">
    <name type="scientific">viral metagenome</name>
    <dbReference type="NCBI Taxonomy" id="1070528"/>
    <lineage>
        <taxon>unclassified sequences</taxon>
        <taxon>metagenomes</taxon>
        <taxon>organismal metagenomes</taxon>
    </lineage>
</organism>
<evidence type="ECO:0000313" key="1">
    <source>
        <dbReference type="EMBL" id="QHT92862.1"/>
    </source>
</evidence>
<proteinExistence type="predicted"/>
<sequence length="93" mass="11300">MQQQDLDALTNIIDNYNYANEEHITPESLHEKLWYGFNSLRNAPNKEALMEGWKYKETFVCTEDSHKENKSHFKLIDDWEQSFVLHFWMCIYH</sequence>
<protein>
    <submittedName>
        <fullName evidence="1">Uncharacterized protein</fullName>
    </submittedName>
</protein>
<dbReference type="EMBL" id="MN740194">
    <property type="protein sequence ID" value="QHT92862.1"/>
    <property type="molecule type" value="Genomic_DNA"/>
</dbReference>
<name>A0A6C0IIQ1_9ZZZZ</name>